<evidence type="ECO:0000256" key="5">
    <source>
        <dbReference type="ARBA" id="ARBA00022989"/>
    </source>
</evidence>
<evidence type="ECO:0000256" key="2">
    <source>
        <dbReference type="ARBA" id="ARBA00006386"/>
    </source>
</evidence>
<keyword evidence="6 7" id="KW-0472">Membrane</keyword>
<feature type="transmembrane region" description="Helical" evidence="7">
    <location>
        <begin position="52"/>
        <end position="74"/>
    </location>
</feature>
<comment type="similarity">
    <text evidence="2">Belongs to the UPF0718 family.</text>
</comment>
<protein>
    <submittedName>
        <fullName evidence="8">Putative permease</fullName>
    </submittedName>
</protein>
<comment type="subcellular location">
    <subcellularLocation>
        <location evidence="1">Cell membrane</location>
        <topology evidence="1">Multi-pass membrane protein</topology>
    </subcellularLocation>
</comment>
<name>A0A444JDC1_9BACT</name>
<evidence type="ECO:0000313" key="8">
    <source>
        <dbReference type="EMBL" id="RWX51082.1"/>
    </source>
</evidence>
<keyword evidence="9" id="KW-1185">Reference proteome</keyword>
<accession>A0A444JDC1</accession>
<evidence type="ECO:0000313" key="9">
    <source>
        <dbReference type="Proteomes" id="UP000288892"/>
    </source>
</evidence>
<dbReference type="GO" id="GO:0005886">
    <property type="term" value="C:plasma membrane"/>
    <property type="evidence" value="ECO:0007669"/>
    <property type="project" value="UniProtKB-SubCell"/>
</dbReference>
<dbReference type="Pfam" id="PF03773">
    <property type="entry name" value="ArsP_1"/>
    <property type="match status" value="1"/>
</dbReference>
<feature type="transmembrane region" description="Helical" evidence="7">
    <location>
        <begin position="115"/>
        <end position="138"/>
    </location>
</feature>
<dbReference type="PANTHER" id="PTHR34184:SF4">
    <property type="entry name" value="UPF0718 PROTEIN YCGR"/>
    <property type="match status" value="1"/>
</dbReference>
<evidence type="ECO:0000256" key="7">
    <source>
        <dbReference type="SAM" id="Phobius"/>
    </source>
</evidence>
<proteinExistence type="inferred from homology"/>
<evidence type="ECO:0000256" key="6">
    <source>
        <dbReference type="ARBA" id="ARBA00023136"/>
    </source>
</evidence>
<evidence type="ECO:0000256" key="4">
    <source>
        <dbReference type="ARBA" id="ARBA00022692"/>
    </source>
</evidence>
<keyword evidence="5 7" id="KW-1133">Transmembrane helix</keyword>
<evidence type="ECO:0000256" key="3">
    <source>
        <dbReference type="ARBA" id="ARBA00022475"/>
    </source>
</evidence>
<keyword evidence="3" id="KW-1003">Cell membrane</keyword>
<comment type="caution">
    <text evidence="8">The sequence shown here is derived from an EMBL/GenBank/DDBJ whole genome shotgun (WGS) entry which is preliminary data.</text>
</comment>
<evidence type="ECO:0000256" key="1">
    <source>
        <dbReference type="ARBA" id="ARBA00004651"/>
    </source>
</evidence>
<dbReference type="AlphaFoldDB" id="A0A444JDC1"/>
<dbReference type="InterPro" id="IPR005524">
    <property type="entry name" value="DUF318"/>
</dbReference>
<keyword evidence="4 7" id="KW-0812">Transmembrane</keyword>
<organism evidence="8 9">
    <name type="scientific">Candidatus Electrothrix marina</name>
    <dbReference type="NCBI Taxonomy" id="1859130"/>
    <lineage>
        <taxon>Bacteria</taxon>
        <taxon>Pseudomonadati</taxon>
        <taxon>Thermodesulfobacteriota</taxon>
        <taxon>Desulfobulbia</taxon>
        <taxon>Desulfobulbales</taxon>
        <taxon>Desulfobulbaceae</taxon>
        <taxon>Candidatus Electrothrix</taxon>
    </lineage>
</organism>
<reference evidence="8 9" key="1">
    <citation type="submission" date="2017-01" db="EMBL/GenBank/DDBJ databases">
        <title>The cable genome- insights into the physiology and evolution of filamentous bacteria capable of sulfide oxidation via long distance electron transfer.</title>
        <authorList>
            <person name="Schreiber L."/>
            <person name="Bjerg J.T."/>
            <person name="Boggild A."/>
            <person name="Van De Vossenberg J."/>
            <person name="Meysman F."/>
            <person name="Nielsen L.P."/>
            <person name="Schramm A."/>
            <person name="Kjeldsen K.U."/>
        </authorList>
    </citation>
    <scope>NUCLEOTIDE SEQUENCE [LARGE SCALE GENOMIC DNA]</scope>
    <source>
        <strain evidence="8">A5</strain>
    </source>
</reference>
<feature type="transmembrane region" description="Helical" evidence="7">
    <location>
        <begin position="12"/>
        <end position="32"/>
    </location>
</feature>
<sequence length="162" mass="17148">MSFLYDALSSSWNLLNQSAVYMLFGLLISGLLKEYLSPTYVANHLGSGRFSSVFKASLLGIPIPLCSCGVLPAAATLKKQGANNGAVTAFLISTPESGIDSISITWALLDPIMTIARPVSAFISAAVAGIAENLFFFFRPGCFVKPEGAKQGAGKELLLLRL</sequence>
<dbReference type="PANTHER" id="PTHR34184">
    <property type="entry name" value="UPF0718 PROTEIN YCGR"/>
    <property type="match status" value="1"/>
</dbReference>
<gene>
    <name evidence="8" type="ORF">VU01_12153</name>
</gene>
<dbReference type="InterPro" id="IPR052923">
    <property type="entry name" value="UPF0718"/>
</dbReference>
<dbReference type="Proteomes" id="UP000288892">
    <property type="component" value="Unassembled WGS sequence"/>
</dbReference>
<dbReference type="EMBL" id="MTKS01000215">
    <property type="protein sequence ID" value="RWX51082.1"/>
    <property type="molecule type" value="Genomic_DNA"/>
</dbReference>